<keyword evidence="3" id="KW-1185">Reference proteome</keyword>
<protein>
    <submittedName>
        <fullName evidence="2">Ankyrin repeat domain-containing protein</fullName>
    </submittedName>
</protein>
<evidence type="ECO:0000313" key="2">
    <source>
        <dbReference type="EMBL" id="RDC56624.1"/>
    </source>
</evidence>
<dbReference type="PROSITE" id="PS50890">
    <property type="entry name" value="PUA"/>
    <property type="match status" value="1"/>
</dbReference>
<dbReference type="RefSeq" id="WP_115403342.1">
    <property type="nucleotide sequence ID" value="NZ_QPKV01000004.1"/>
</dbReference>
<dbReference type="EMBL" id="QPKV01000004">
    <property type="protein sequence ID" value="RDC56624.1"/>
    <property type="molecule type" value="Genomic_DNA"/>
</dbReference>
<evidence type="ECO:0000313" key="3">
    <source>
        <dbReference type="Proteomes" id="UP000253961"/>
    </source>
</evidence>
<sequence>MDYLQKIIVEIEVHSADGIRECFENGVSPNDYFKGRPLIYELITEYSRGPKFRECFKVFVDYGLKFDDKILLAVFLDDAVSLDALLSKNKEAVKNKYTFDCTFTPLYEASLLHICAEYNHLACARILVKHGIDINVKAGIDENGFGGQTPVFHTVNQNSNKCIDVMNYLISESADLTLTVKGFIWGKGYEWETFIPSVNPISYAMMGLLPQFQRTEKLIYEVVAVLLEAAYGIDYKPSNLPNKYLNS</sequence>
<feature type="repeat" description="ANK" evidence="1">
    <location>
        <begin position="107"/>
        <end position="139"/>
    </location>
</feature>
<name>A0A369PVU7_9SPHI</name>
<keyword evidence="1" id="KW-0040">ANK repeat</keyword>
<accession>A0A369PVU7</accession>
<proteinExistence type="predicted"/>
<dbReference type="OrthoDB" id="654305at2"/>
<comment type="caution">
    <text evidence="2">The sequence shown here is derived from an EMBL/GenBank/DDBJ whole genome shotgun (WGS) entry which is preliminary data.</text>
</comment>
<organism evidence="2 3">
    <name type="scientific">Pedobacter chinensis</name>
    <dbReference type="NCBI Taxonomy" id="2282421"/>
    <lineage>
        <taxon>Bacteria</taxon>
        <taxon>Pseudomonadati</taxon>
        <taxon>Bacteroidota</taxon>
        <taxon>Sphingobacteriia</taxon>
        <taxon>Sphingobacteriales</taxon>
        <taxon>Sphingobacteriaceae</taxon>
        <taxon>Pedobacter</taxon>
    </lineage>
</organism>
<dbReference type="Gene3D" id="1.25.40.20">
    <property type="entry name" value="Ankyrin repeat-containing domain"/>
    <property type="match status" value="1"/>
</dbReference>
<reference evidence="2 3" key="1">
    <citation type="submission" date="2018-07" db="EMBL/GenBank/DDBJ databases">
        <title>Pedobacter sp. nov., isolated from soil.</title>
        <authorList>
            <person name="Zhou L.Y."/>
            <person name="Du Z.J."/>
        </authorList>
    </citation>
    <scope>NUCLEOTIDE SEQUENCE [LARGE SCALE GENOMIC DNA]</scope>
    <source>
        <strain evidence="2 3">JDX94</strain>
    </source>
</reference>
<dbReference type="AlphaFoldDB" id="A0A369PVU7"/>
<dbReference type="Proteomes" id="UP000253961">
    <property type="component" value="Unassembled WGS sequence"/>
</dbReference>
<gene>
    <name evidence="2" type="ORF">DU508_11945</name>
</gene>
<dbReference type="PROSITE" id="PS50088">
    <property type="entry name" value="ANK_REPEAT"/>
    <property type="match status" value="1"/>
</dbReference>
<dbReference type="SMART" id="SM00248">
    <property type="entry name" value="ANK"/>
    <property type="match status" value="3"/>
</dbReference>
<dbReference type="InterPro" id="IPR002110">
    <property type="entry name" value="Ankyrin_rpt"/>
</dbReference>
<dbReference type="InterPro" id="IPR036770">
    <property type="entry name" value="Ankyrin_rpt-contain_sf"/>
</dbReference>
<dbReference type="Pfam" id="PF12796">
    <property type="entry name" value="Ank_2"/>
    <property type="match status" value="1"/>
</dbReference>
<evidence type="ECO:0000256" key="1">
    <source>
        <dbReference type="PROSITE-ProRule" id="PRU00023"/>
    </source>
</evidence>
<dbReference type="SUPFAM" id="SSF48403">
    <property type="entry name" value="Ankyrin repeat"/>
    <property type="match status" value="1"/>
</dbReference>